<evidence type="ECO:0000313" key="2">
    <source>
        <dbReference type="Proteomes" id="UP000318667"/>
    </source>
</evidence>
<reference evidence="1 2" key="1">
    <citation type="journal article" date="2015" name="Stand. Genomic Sci.">
        <title>Genomic Encyclopedia of Bacterial and Archaeal Type Strains, Phase III: the genomes of soil and plant-associated and newly described type strains.</title>
        <authorList>
            <person name="Whitman W.B."/>
            <person name="Woyke T."/>
            <person name="Klenk H.P."/>
            <person name="Zhou Y."/>
            <person name="Lilburn T.G."/>
            <person name="Beck B.J."/>
            <person name="De Vos P."/>
            <person name="Vandamme P."/>
            <person name="Eisen J.A."/>
            <person name="Garrity G."/>
            <person name="Hugenholtz P."/>
            <person name="Kyrpides N.C."/>
        </authorList>
    </citation>
    <scope>NUCLEOTIDE SEQUENCE [LARGE SCALE GENOMIC DNA]</scope>
    <source>
        <strain evidence="1 2">CGMCC 1.10115</strain>
    </source>
</reference>
<gene>
    <name evidence="1" type="ORF">IQ19_05311</name>
</gene>
<accession>A0A562J5X5</accession>
<sequence length="527" mass="60269">MKNITFILFMSVLVLSSCKEDGFQETLQLGAADFQISSDLAIAEKNKNESSLLPFYKDTHYQYELAKKGNLAGKLHIKLREVNNGDLLVFMQLEGIAEKSVSAAGTLSIDSSGEAEFIDWEPRVIERPHDKNTGDDQSTQPIGLFKLKDADSSELVLSKQQISSRLRTEYSNGLSSQVRILHDERKEYKLEEKEDRTAIRFQLEAAKGQLAEQWFMLSTGDLFSNSQELEDWINYQIDSYKEANGWLTAGGPMKKLPWSIEPYTKHGYGRNLGVMVDREAIDRYISTKERYYYNLMVNSAADLYEYREEKGTKIWETEYTSTWLKSAYGLTAPYIDTRHNEFIGLYLAKIGEELNAPQLMKAQLNYADYLLGQIKEGNVIKVADGLLIADYFSPYDQKQKTHASMNHVLGGANLLLDCYEQSREKKYLEAAKKIRKAIENLGTDWIRESGDLWYQVNPDLTFAGNDYEQLTLVDLLKHQNKWESIGENRSLVIDQLIESKTGYLAEENVILLDEVIAELDRQGFGKR</sequence>
<comment type="caution">
    <text evidence="1">The sequence shown here is derived from an EMBL/GenBank/DDBJ whole genome shotgun (WGS) entry which is preliminary data.</text>
</comment>
<proteinExistence type="predicted"/>
<name>A0A562J5X5_9BACI</name>
<dbReference type="PROSITE" id="PS51257">
    <property type="entry name" value="PROKAR_LIPOPROTEIN"/>
    <property type="match status" value="1"/>
</dbReference>
<organism evidence="1 2">
    <name type="scientific">Cytobacillus oceanisediminis</name>
    <dbReference type="NCBI Taxonomy" id="665099"/>
    <lineage>
        <taxon>Bacteria</taxon>
        <taxon>Bacillati</taxon>
        <taxon>Bacillota</taxon>
        <taxon>Bacilli</taxon>
        <taxon>Bacillales</taxon>
        <taxon>Bacillaceae</taxon>
        <taxon>Cytobacillus</taxon>
    </lineage>
</organism>
<keyword evidence="2" id="KW-1185">Reference proteome</keyword>
<evidence type="ECO:0000313" key="1">
    <source>
        <dbReference type="EMBL" id="TWH78324.1"/>
    </source>
</evidence>
<dbReference type="AlphaFoldDB" id="A0A562J5X5"/>
<protein>
    <submittedName>
        <fullName evidence="1">Uncharacterized protein</fullName>
    </submittedName>
</protein>
<dbReference type="EMBL" id="VLKI01000030">
    <property type="protein sequence ID" value="TWH78324.1"/>
    <property type="molecule type" value="Genomic_DNA"/>
</dbReference>
<dbReference type="Proteomes" id="UP000318667">
    <property type="component" value="Unassembled WGS sequence"/>
</dbReference>